<dbReference type="GO" id="GO:0003700">
    <property type="term" value="F:DNA-binding transcription factor activity"/>
    <property type="evidence" value="ECO:0007669"/>
    <property type="project" value="InterPro"/>
</dbReference>
<reference evidence="6" key="1">
    <citation type="journal article" date="2022" name="Biotechnol. Bioprocess Eng.">
        <title>Pan-genome Analysis Reveals Comparative Genomic Features of Central Metabolic Pathways in Methylorubrum extorquens.</title>
        <authorList>
            <person name="Lee G.M."/>
            <person name="Scott-Nevros Z.K."/>
            <person name="Lee S.-M."/>
            <person name="Kim D."/>
        </authorList>
    </citation>
    <scope>NUCLEOTIDE SEQUENCE</scope>
    <source>
        <strain evidence="6">ATCC 55366</strain>
    </source>
</reference>
<keyword evidence="2" id="KW-0805">Transcription regulation</keyword>
<dbReference type="SUPFAM" id="SSF53850">
    <property type="entry name" value="Periplasmic binding protein-like II"/>
    <property type="match status" value="1"/>
</dbReference>
<dbReference type="AlphaFoldDB" id="A0AAX3WKE0"/>
<evidence type="ECO:0000256" key="3">
    <source>
        <dbReference type="ARBA" id="ARBA00023125"/>
    </source>
</evidence>
<evidence type="ECO:0000259" key="5">
    <source>
        <dbReference type="PROSITE" id="PS50931"/>
    </source>
</evidence>
<dbReference type="InterPro" id="IPR000847">
    <property type="entry name" value="LysR_HTH_N"/>
</dbReference>
<dbReference type="PROSITE" id="PS50931">
    <property type="entry name" value="HTH_LYSR"/>
    <property type="match status" value="1"/>
</dbReference>
<dbReference type="GO" id="GO:0000976">
    <property type="term" value="F:transcription cis-regulatory region binding"/>
    <property type="evidence" value="ECO:0007669"/>
    <property type="project" value="TreeGrafter"/>
</dbReference>
<feature type="domain" description="HTH lysR-type" evidence="5">
    <location>
        <begin position="1"/>
        <end position="58"/>
    </location>
</feature>
<dbReference type="Proteomes" id="UP001223720">
    <property type="component" value="Chromosome"/>
</dbReference>
<dbReference type="RefSeq" id="WP_012252242.1">
    <property type="nucleotide sequence ID" value="NZ_CP073633.1"/>
</dbReference>
<evidence type="ECO:0000256" key="1">
    <source>
        <dbReference type="ARBA" id="ARBA00009437"/>
    </source>
</evidence>
<organism evidence="6 7">
    <name type="scientific">Methylorubrum extorquens</name>
    <name type="common">Methylobacterium dichloromethanicum</name>
    <name type="synonym">Methylobacterium extorquens</name>
    <dbReference type="NCBI Taxonomy" id="408"/>
    <lineage>
        <taxon>Bacteria</taxon>
        <taxon>Pseudomonadati</taxon>
        <taxon>Pseudomonadota</taxon>
        <taxon>Alphaproteobacteria</taxon>
        <taxon>Hyphomicrobiales</taxon>
        <taxon>Methylobacteriaceae</taxon>
        <taxon>Methylorubrum</taxon>
    </lineage>
</organism>
<dbReference type="EMBL" id="CP073633">
    <property type="protein sequence ID" value="WHQ70484.1"/>
    <property type="molecule type" value="Genomic_DNA"/>
</dbReference>
<dbReference type="Gene3D" id="1.10.10.10">
    <property type="entry name" value="Winged helix-like DNA-binding domain superfamily/Winged helix DNA-binding domain"/>
    <property type="match status" value="1"/>
</dbReference>
<evidence type="ECO:0000256" key="4">
    <source>
        <dbReference type="ARBA" id="ARBA00023163"/>
    </source>
</evidence>
<keyword evidence="4" id="KW-0804">Transcription</keyword>
<dbReference type="PRINTS" id="PR00039">
    <property type="entry name" value="HTHLYSR"/>
</dbReference>
<dbReference type="Pfam" id="PF00126">
    <property type="entry name" value="HTH_1"/>
    <property type="match status" value="1"/>
</dbReference>
<keyword evidence="3" id="KW-0238">DNA-binding</keyword>
<protein>
    <submittedName>
        <fullName evidence="6">LysR family transcriptional regulator</fullName>
    </submittedName>
</protein>
<name>A0AAX3WKE0_METEX</name>
<dbReference type="SUPFAM" id="SSF46785">
    <property type="entry name" value="Winged helix' DNA-binding domain"/>
    <property type="match status" value="1"/>
</dbReference>
<dbReference type="InterPro" id="IPR036390">
    <property type="entry name" value="WH_DNA-bd_sf"/>
</dbReference>
<gene>
    <name evidence="6" type="ORF">KEC54_02220</name>
</gene>
<dbReference type="InterPro" id="IPR005119">
    <property type="entry name" value="LysR_subst-bd"/>
</dbReference>
<dbReference type="Gene3D" id="3.40.190.10">
    <property type="entry name" value="Periplasmic binding protein-like II"/>
    <property type="match status" value="2"/>
</dbReference>
<dbReference type="Pfam" id="PF03466">
    <property type="entry name" value="LysR_substrate"/>
    <property type="match status" value="1"/>
</dbReference>
<dbReference type="PANTHER" id="PTHR30126">
    <property type="entry name" value="HTH-TYPE TRANSCRIPTIONAL REGULATOR"/>
    <property type="match status" value="1"/>
</dbReference>
<dbReference type="InterPro" id="IPR036388">
    <property type="entry name" value="WH-like_DNA-bd_sf"/>
</dbReference>
<accession>A0AAX3WKE0</accession>
<dbReference type="PANTHER" id="PTHR30126:SF2">
    <property type="entry name" value="HTH-TYPE TRANSCRIPTIONAL REGULATOR YJIE"/>
    <property type="match status" value="1"/>
</dbReference>
<sequence>MDLDWLTDFLALAELKTFSRAAEARNVTQPAFSRRIRALEDWVGTPLFVRGPQGATLTPAGAHFQPAADELARGLERTRREVRAIGDRNTVALSVAATHALSFTFFPNWIRGLMQHQALGTLNLISDSMDACEAIMMSGEVHFLLCHFHPSAPARFEADRFPSVSVGEDVLVPLCAPSADGQPIWSLPGSAAAPVPYLAYSQASGLGRILAADQEREVTHTETTLTSHLAATLMTMARNGHGVAWLPHSLAGDDESRGQLVRAGPPEFDVPIEIRLFRSLECRNRAADTLWDHLSAMSLGALVPPKSSDT</sequence>
<comment type="similarity">
    <text evidence="1">Belongs to the LysR transcriptional regulatory family.</text>
</comment>
<evidence type="ECO:0000313" key="6">
    <source>
        <dbReference type="EMBL" id="WHQ70484.1"/>
    </source>
</evidence>
<proteinExistence type="inferred from homology"/>
<evidence type="ECO:0000313" key="7">
    <source>
        <dbReference type="Proteomes" id="UP001223720"/>
    </source>
</evidence>
<evidence type="ECO:0000256" key="2">
    <source>
        <dbReference type="ARBA" id="ARBA00023015"/>
    </source>
</evidence>